<dbReference type="STRING" id="1461693.ATO10_13619"/>
<evidence type="ECO:0000259" key="6">
    <source>
        <dbReference type="Pfam" id="PF05175"/>
    </source>
</evidence>
<keyword evidence="8" id="KW-1185">Reference proteome</keyword>
<dbReference type="AlphaFoldDB" id="A0A058ZI53"/>
<sequence>MADSRLSLALDMGVVALPDVGRIAVFEPTPDHDLSVLPKDRVLVIQGFKPFHDHFAQQGYDCAVAPRGDFVAAVLFMPRARPLARLHLVQALGLTQGGVVIVDGQKTDGIDSMLKDCRKRAQTSAPLSKAHGKIFTVTGDASAFADWRGAATSADGYQTAPGVFSADGVDRGSAVLAQALPENLKGRVADFGAGWGYLSAQILDRAAITELHLVEADHSALECARQNVQDPRAQFHWADVTRWTPPAKLDVIISNPPFHTGRAADPALGQAFLRAAAKALAPAGQFWVVANRHLPYERLLAELFRNVSQADGGPGFKVLHATSPIASSRTGR</sequence>
<evidence type="ECO:0000256" key="3">
    <source>
        <dbReference type="ARBA" id="ARBA00022603"/>
    </source>
</evidence>
<proteinExistence type="predicted"/>
<dbReference type="SUPFAM" id="SSF53335">
    <property type="entry name" value="S-adenosyl-L-methionine-dependent methyltransferases"/>
    <property type="match status" value="1"/>
</dbReference>
<dbReference type="InterPro" id="IPR029063">
    <property type="entry name" value="SAM-dependent_MTases_sf"/>
</dbReference>
<dbReference type="CDD" id="cd02440">
    <property type="entry name" value="AdoMet_MTases"/>
    <property type="match status" value="1"/>
</dbReference>
<dbReference type="EMBL" id="AQQY01000010">
    <property type="protein sequence ID" value="KCV81223.1"/>
    <property type="molecule type" value="Genomic_DNA"/>
</dbReference>
<keyword evidence="5" id="KW-0949">S-adenosyl-L-methionine</keyword>
<dbReference type="OrthoDB" id="9816072at2"/>
<reference evidence="7 8" key="1">
    <citation type="submission" date="2013-04" db="EMBL/GenBank/DDBJ databases">
        <title>Shimia sp. 22II-S11-Z10 Genome Sequencing.</title>
        <authorList>
            <person name="Lai Q."/>
            <person name="Li G."/>
            <person name="Shao Z."/>
        </authorList>
    </citation>
    <scope>NUCLEOTIDE SEQUENCE [LARGE SCALE GENOMIC DNA]</scope>
    <source>
        <strain evidence="8">22II-S11-Z10</strain>
    </source>
</reference>
<organism evidence="7 8">
    <name type="scientific">Actibacterium atlanticum</name>
    <dbReference type="NCBI Taxonomy" id="1461693"/>
    <lineage>
        <taxon>Bacteria</taxon>
        <taxon>Pseudomonadati</taxon>
        <taxon>Pseudomonadota</taxon>
        <taxon>Alphaproteobacteria</taxon>
        <taxon>Rhodobacterales</taxon>
        <taxon>Roseobacteraceae</taxon>
        <taxon>Actibacterium</taxon>
    </lineage>
</organism>
<dbReference type="InterPro" id="IPR002052">
    <property type="entry name" value="DNA_methylase_N6_adenine_CS"/>
</dbReference>
<keyword evidence="2" id="KW-0698">rRNA processing</keyword>
<dbReference type="PANTHER" id="PTHR47816">
    <property type="entry name" value="RIBOSOMAL RNA SMALL SUBUNIT METHYLTRANSFERASE C"/>
    <property type="match status" value="1"/>
</dbReference>
<dbReference type="GO" id="GO:0003676">
    <property type="term" value="F:nucleic acid binding"/>
    <property type="evidence" value="ECO:0007669"/>
    <property type="project" value="InterPro"/>
</dbReference>
<accession>A0A058ZI53</accession>
<keyword evidence="4 7" id="KW-0808">Transferase</keyword>
<evidence type="ECO:0000256" key="1">
    <source>
        <dbReference type="ARBA" id="ARBA00022490"/>
    </source>
</evidence>
<keyword evidence="1" id="KW-0963">Cytoplasm</keyword>
<comment type="caution">
    <text evidence="7">The sequence shown here is derived from an EMBL/GenBank/DDBJ whole genome shotgun (WGS) entry which is preliminary data.</text>
</comment>
<keyword evidence="3 7" id="KW-0489">Methyltransferase</keyword>
<evidence type="ECO:0000313" key="7">
    <source>
        <dbReference type="EMBL" id="KCV81223.1"/>
    </source>
</evidence>
<protein>
    <submittedName>
        <fullName evidence="7">Methyltransferase</fullName>
    </submittedName>
</protein>
<dbReference type="GO" id="GO:0006364">
    <property type="term" value="P:rRNA processing"/>
    <property type="evidence" value="ECO:0007669"/>
    <property type="project" value="UniProtKB-KW"/>
</dbReference>
<dbReference type="GO" id="GO:0008170">
    <property type="term" value="F:N-methyltransferase activity"/>
    <property type="evidence" value="ECO:0007669"/>
    <property type="project" value="UniProtKB-ARBA"/>
</dbReference>
<dbReference type="InterPro" id="IPR007848">
    <property type="entry name" value="Small_mtfrase_dom"/>
</dbReference>
<dbReference type="Pfam" id="PF05175">
    <property type="entry name" value="MTS"/>
    <property type="match status" value="1"/>
</dbReference>
<dbReference type="Proteomes" id="UP000024836">
    <property type="component" value="Unassembled WGS sequence"/>
</dbReference>
<dbReference type="RefSeq" id="WP_035252519.1">
    <property type="nucleotide sequence ID" value="NZ_AQQY01000010.1"/>
</dbReference>
<feature type="domain" description="Methyltransferase small" evidence="6">
    <location>
        <begin position="159"/>
        <end position="319"/>
    </location>
</feature>
<dbReference type="PROSITE" id="PS00092">
    <property type="entry name" value="N6_MTASE"/>
    <property type="match status" value="1"/>
</dbReference>
<name>A0A058ZI53_9RHOB</name>
<evidence type="ECO:0000313" key="8">
    <source>
        <dbReference type="Proteomes" id="UP000024836"/>
    </source>
</evidence>
<dbReference type="Gene3D" id="3.40.50.150">
    <property type="entry name" value="Vaccinia Virus protein VP39"/>
    <property type="match status" value="2"/>
</dbReference>
<gene>
    <name evidence="7" type="ORF">ATO10_13619</name>
</gene>
<evidence type="ECO:0000256" key="5">
    <source>
        <dbReference type="ARBA" id="ARBA00022691"/>
    </source>
</evidence>
<evidence type="ECO:0000256" key="2">
    <source>
        <dbReference type="ARBA" id="ARBA00022552"/>
    </source>
</evidence>
<dbReference type="GO" id="GO:0032259">
    <property type="term" value="P:methylation"/>
    <property type="evidence" value="ECO:0007669"/>
    <property type="project" value="UniProtKB-KW"/>
</dbReference>
<dbReference type="PATRIC" id="fig|1461693.3.peg.2760"/>
<evidence type="ECO:0000256" key="4">
    <source>
        <dbReference type="ARBA" id="ARBA00022679"/>
    </source>
</evidence>
<dbReference type="PANTHER" id="PTHR47816:SF4">
    <property type="entry name" value="RIBOSOMAL RNA SMALL SUBUNIT METHYLTRANSFERASE C"/>
    <property type="match status" value="1"/>
</dbReference>
<dbReference type="eggNOG" id="COG2813">
    <property type="taxonomic scope" value="Bacteria"/>
</dbReference>
<dbReference type="GO" id="GO:0008757">
    <property type="term" value="F:S-adenosylmethionine-dependent methyltransferase activity"/>
    <property type="evidence" value="ECO:0007669"/>
    <property type="project" value="InterPro"/>
</dbReference>
<dbReference type="InterPro" id="IPR046977">
    <property type="entry name" value="RsmC/RlmG"/>
</dbReference>